<organism evidence="1 2">
    <name type="scientific">Piscinibacterium candidicorallinum</name>
    <dbReference type="NCBI Taxonomy" id="1793872"/>
    <lineage>
        <taxon>Bacteria</taxon>
        <taxon>Pseudomonadati</taxon>
        <taxon>Pseudomonadota</taxon>
        <taxon>Betaproteobacteria</taxon>
        <taxon>Burkholderiales</taxon>
        <taxon>Piscinibacterium</taxon>
    </lineage>
</organism>
<dbReference type="EMBL" id="JBHRTI010000003">
    <property type="protein sequence ID" value="MFC3146798.1"/>
    <property type="molecule type" value="Genomic_DNA"/>
</dbReference>
<comment type="caution">
    <text evidence="1">The sequence shown here is derived from an EMBL/GenBank/DDBJ whole genome shotgun (WGS) entry which is preliminary data.</text>
</comment>
<dbReference type="Proteomes" id="UP001595556">
    <property type="component" value="Unassembled WGS sequence"/>
</dbReference>
<gene>
    <name evidence="1" type="ORF">ACFOEN_03985</name>
</gene>
<evidence type="ECO:0000313" key="2">
    <source>
        <dbReference type="Proteomes" id="UP001595556"/>
    </source>
</evidence>
<keyword evidence="2" id="KW-1185">Reference proteome</keyword>
<name>A0ABV7H2J0_9BURK</name>
<reference evidence="2" key="1">
    <citation type="journal article" date="2019" name="Int. J. Syst. Evol. Microbiol.">
        <title>The Global Catalogue of Microorganisms (GCM) 10K type strain sequencing project: providing services to taxonomists for standard genome sequencing and annotation.</title>
        <authorList>
            <consortium name="The Broad Institute Genomics Platform"/>
            <consortium name="The Broad Institute Genome Sequencing Center for Infectious Disease"/>
            <person name="Wu L."/>
            <person name="Ma J."/>
        </authorList>
    </citation>
    <scope>NUCLEOTIDE SEQUENCE [LARGE SCALE GENOMIC DNA]</scope>
    <source>
        <strain evidence="2">KCTC 52168</strain>
    </source>
</reference>
<dbReference type="RefSeq" id="WP_377301303.1">
    <property type="nucleotide sequence ID" value="NZ_CP180191.1"/>
</dbReference>
<proteinExistence type="predicted"/>
<sequence length="111" mass="12021">MDSEISDAVESAYRIEREYGFLCDRQSRMGGTFAAVRRLAETGDVAVLDGCPDWLLSELQEWVQHFRKTGEFGFVSNLGSVDHSPLMAKASAVLATAEAQPVAPADGSAVR</sequence>
<protein>
    <submittedName>
        <fullName evidence="1">Uncharacterized protein</fullName>
    </submittedName>
</protein>
<accession>A0ABV7H2J0</accession>
<evidence type="ECO:0000313" key="1">
    <source>
        <dbReference type="EMBL" id="MFC3146798.1"/>
    </source>
</evidence>